<evidence type="ECO:0000313" key="1">
    <source>
        <dbReference type="EMBL" id="XBV26884.1"/>
    </source>
</evidence>
<dbReference type="AlphaFoldDB" id="A0AAU7TJS8"/>
<sequence>MAQKWTAVYRYRWTPIMTFTRRRLQLLDWYEQHVEPVAFVENPEQIGIAMLSPLLRVRVDRNSMIVSTAEPDLPIDALARAIDGVFEVMEPNGAVIDLVNSVWTSALQGQSYNEARARFGARLAAAGATPAGLRPTDASALMDFQSLDWKGQVEWGVVSARELADRIAEPDRGRIRGEAGIDRRPSAQQPREGLPDVSLLVDVRMTRQLGGAVANSAEVLSAIEQADEQAGALVDALRPTFDEGGQSEFAEAQ</sequence>
<dbReference type="EMBL" id="CP158165">
    <property type="protein sequence ID" value="XBV26884.1"/>
    <property type="molecule type" value="Genomic_DNA"/>
</dbReference>
<organism evidence="1">
    <name type="scientific">Kribbella sp. HUAS MG21</name>
    <dbReference type="NCBI Taxonomy" id="3160966"/>
    <lineage>
        <taxon>Bacteria</taxon>
        <taxon>Bacillati</taxon>
        <taxon>Actinomycetota</taxon>
        <taxon>Actinomycetes</taxon>
        <taxon>Propionibacteriales</taxon>
        <taxon>Kribbellaceae</taxon>
        <taxon>Kribbella</taxon>
    </lineage>
</organism>
<proteinExistence type="predicted"/>
<name>A0AAU7TJS8_9ACTN</name>
<gene>
    <name evidence="1" type="ORF">ABN611_10750</name>
</gene>
<accession>A0AAU7TJS8</accession>
<dbReference type="RefSeq" id="WP_350279679.1">
    <property type="nucleotide sequence ID" value="NZ_CP158165.1"/>
</dbReference>
<reference evidence="1" key="1">
    <citation type="submission" date="2024-06" db="EMBL/GenBank/DDBJ databases">
        <title>Kribbella sp. strain HUAS MG21 genome sequences.</title>
        <authorList>
            <person name="Mo P."/>
        </authorList>
    </citation>
    <scope>NUCLEOTIDE SEQUENCE</scope>
    <source>
        <strain evidence="1">HUAS MG21</strain>
    </source>
</reference>
<protein>
    <submittedName>
        <fullName evidence="1">Uncharacterized protein</fullName>
    </submittedName>
</protein>